<dbReference type="Proteomes" id="UP000009375">
    <property type="component" value="Unassembled WGS sequence"/>
</dbReference>
<feature type="transmembrane region" description="Helical" evidence="1">
    <location>
        <begin position="9"/>
        <end position="36"/>
    </location>
</feature>
<accession>D2EEK0</accession>
<reference evidence="2 3" key="1">
    <citation type="journal article" date="2010" name="Proc. Natl. Acad. Sci. U.S.A.">
        <title>Enigmatic, ultrasmall, uncultivated Archaea.</title>
        <authorList>
            <person name="Baker B.J."/>
            <person name="Comolli L.R."/>
            <person name="Dick G.J."/>
            <person name="Hauser L.J."/>
            <person name="Hyatt D."/>
            <person name="Dill B.D."/>
            <person name="Land M.L."/>
            <person name="Verberkmoes N.C."/>
            <person name="Hettich R.L."/>
            <person name="Banfield J.F."/>
        </authorList>
    </citation>
    <scope>NUCLEOTIDE SEQUENCE [LARGE SCALE GENOMIC DNA]</scope>
</reference>
<evidence type="ECO:0000313" key="3">
    <source>
        <dbReference type="Proteomes" id="UP000009375"/>
    </source>
</evidence>
<evidence type="ECO:0000256" key="1">
    <source>
        <dbReference type="SAM" id="Phobius"/>
    </source>
</evidence>
<keyword evidence="1" id="KW-0812">Transmembrane</keyword>
<organism evidence="2 3">
    <name type="scientific">Candidatus Parvarchaeum acidiphilum ARMAN-4</name>
    <dbReference type="NCBI Taxonomy" id="662760"/>
    <lineage>
        <taxon>Archaea</taxon>
        <taxon>Candidatus Parvarchaeota</taxon>
        <taxon>Candidatus Parvarchaeum</taxon>
    </lineage>
</organism>
<evidence type="ECO:0000313" key="2">
    <source>
        <dbReference type="EMBL" id="EEZ93218.1"/>
    </source>
</evidence>
<dbReference type="AlphaFoldDB" id="D2EEK0"/>
<gene>
    <name evidence="2" type="ORF">BJBARM4_0145</name>
</gene>
<protein>
    <submittedName>
        <fullName evidence="2">Uncharacterized protein</fullName>
    </submittedName>
</protein>
<sequence>MAETPGESILFIILAVIFIVVIVAIAGYLLIVGITLSNSGICYASSEFTNFYYNGLCVSKFFCLSGTLKALGIAPPLFGCTTSTSGYGPSAQPSQVFSTVATDLASCWNQYGANQGLTVLTSSPATCAAINVNINKNFTINNLTTYLESNAYTTEVSCLNHTSVQSCSDPLTSTNLNGFTCDLSNPSICEAQSSNYFNCRSEPGYQPFTQGYTATKYIPLNGSKPPTAAMNISSDLCEESQGCSFNTTLDTCSTISGKTDSCTDLYTNFCNGNNCTVGYDSTTNSYEAPSSCVLTEPVKSTSIVNESYATYLRPGDNLIFSYKNLSNASSSGFVLPNSSKSINKAQIYIVYLNSLAGTRLPPSSISLPSECEPATFLNNYPSSGIEDECSRAVASGIGADLLAPSNPGLLVGIGLAGFGTAECFNNSICKDDIAPNAVTYAGKIAYSALYATGLEQCAQSLIYFVASLPQQIGISKPNFLGRNLVYICAVTN</sequence>
<keyword evidence="1" id="KW-0472">Membrane</keyword>
<dbReference type="EMBL" id="GG730040">
    <property type="protein sequence ID" value="EEZ93218.1"/>
    <property type="molecule type" value="Genomic_DNA"/>
</dbReference>
<name>D2EEK0_PARA4</name>
<proteinExistence type="predicted"/>
<keyword evidence="1" id="KW-1133">Transmembrane helix</keyword>